<sequence>MIHGKPLHHAIHSATLGALLAGSLALSAGAMAAPQGLYSADELMDADVYSTAGTAQIGEVEDILLDNDMTVRALVVDTGSLLDLKGNQQFVVEAGKFTVETHNGNSLEEIEYQVNVDLSEAELVQQPAYTNDWWQNARQGAQQAWENTKEGAASAWESTQEGASRALDRIGQALENVGEKTQDAANQ</sequence>
<dbReference type="Proteomes" id="UP000199594">
    <property type="component" value="Unassembled WGS sequence"/>
</dbReference>
<dbReference type="EMBL" id="FPAQ01000035">
    <property type="protein sequence ID" value="SFT94201.1"/>
    <property type="molecule type" value="Genomic_DNA"/>
</dbReference>
<feature type="chain" id="PRO_5011625164" evidence="1">
    <location>
        <begin position="33"/>
        <end position="187"/>
    </location>
</feature>
<evidence type="ECO:0000259" key="2">
    <source>
        <dbReference type="Pfam" id="PF05239"/>
    </source>
</evidence>
<dbReference type="InterPro" id="IPR011033">
    <property type="entry name" value="PRC_barrel-like_sf"/>
</dbReference>
<proteinExistence type="predicted"/>
<reference evidence="3 4" key="1">
    <citation type="submission" date="2016-10" db="EMBL/GenBank/DDBJ databases">
        <authorList>
            <person name="de Groot N.N."/>
        </authorList>
    </citation>
    <scope>NUCLEOTIDE SEQUENCE [LARGE SCALE GENOMIC DNA]</scope>
    <source>
        <strain evidence="3 4">CGMCC 1.6493</strain>
    </source>
</reference>
<dbReference type="SUPFAM" id="SSF50346">
    <property type="entry name" value="PRC-barrel domain"/>
    <property type="match status" value="1"/>
</dbReference>
<dbReference type="InterPro" id="IPR027275">
    <property type="entry name" value="PRC-brl_dom"/>
</dbReference>
<accession>A0A1I7C454</accession>
<evidence type="ECO:0000256" key="1">
    <source>
        <dbReference type="SAM" id="SignalP"/>
    </source>
</evidence>
<dbReference type="Gene3D" id="1.10.287.700">
    <property type="entry name" value="Helix hairpin bin"/>
    <property type="match status" value="1"/>
</dbReference>
<protein>
    <submittedName>
        <fullName evidence="3">PRC-barrel domain-containing protein</fullName>
    </submittedName>
</protein>
<dbReference type="RefSeq" id="WP_089851260.1">
    <property type="nucleotide sequence ID" value="NZ_FPAQ01000035.1"/>
</dbReference>
<gene>
    <name evidence="3" type="ORF">SAMN04487956_1358</name>
</gene>
<dbReference type="Gene3D" id="2.30.30.240">
    <property type="entry name" value="PRC-barrel domain"/>
    <property type="match status" value="1"/>
</dbReference>
<feature type="signal peptide" evidence="1">
    <location>
        <begin position="1"/>
        <end position="32"/>
    </location>
</feature>
<dbReference type="AlphaFoldDB" id="A0A1I7C454"/>
<evidence type="ECO:0000313" key="4">
    <source>
        <dbReference type="Proteomes" id="UP000199594"/>
    </source>
</evidence>
<keyword evidence="1" id="KW-0732">Signal</keyword>
<organism evidence="3 4">
    <name type="scientific">Halomonas saccharevitans</name>
    <dbReference type="NCBI Taxonomy" id="416872"/>
    <lineage>
        <taxon>Bacteria</taxon>
        <taxon>Pseudomonadati</taxon>
        <taxon>Pseudomonadota</taxon>
        <taxon>Gammaproteobacteria</taxon>
        <taxon>Oceanospirillales</taxon>
        <taxon>Halomonadaceae</taxon>
        <taxon>Halomonas</taxon>
    </lineage>
</organism>
<evidence type="ECO:0000313" key="3">
    <source>
        <dbReference type="EMBL" id="SFT94201.1"/>
    </source>
</evidence>
<name>A0A1I7C454_9GAMM</name>
<dbReference type="Pfam" id="PF05239">
    <property type="entry name" value="PRC"/>
    <property type="match status" value="1"/>
</dbReference>
<dbReference type="OrthoDB" id="6182585at2"/>
<feature type="domain" description="PRC-barrel" evidence="2">
    <location>
        <begin position="38"/>
        <end position="89"/>
    </location>
</feature>